<dbReference type="InterPro" id="IPR047640">
    <property type="entry name" value="RpiR-like"/>
</dbReference>
<dbReference type="Gene3D" id="1.10.10.10">
    <property type="entry name" value="Winged helix-like DNA-binding domain superfamily/Winged helix DNA-binding domain"/>
    <property type="match status" value="1"/>
</dbReference>
<dbReference type="Gene3D" id="3.40.50.10490">
    <property type="entry name" value="Glucose-6-phosphate isomerase like protein, domain 1"/>
    <property type="match status" value="1"/>
</dbReference>
<evidence type="ECO:0000256" key="2">
    <source>
        <dbReference type="ARBA" id="ARBA00023125"/>
    </source>
</evidence>
<dbReference type="GO" id="GO:0003700">
    <property type="term" value="F:DNA-binding transcription factor activity"/>
    <property type="evidence" value="ECO:0007669"/>
    <property type="project" value="InterPro"/>
</dbReference>
<dbReference type="GO" id="GO:0097367">
    <property type="term" value="F:carbohydrate derivative binding"/>
    <property type="evidence" value="ECO:0007669"/>
    <property type="project" value="InterPro"/>
</dbReference>
<evidence type="ECO:0000256" key="3">
    <source>
        <dbReference type="ARBA" id="ARBA00023163"/>
    </source>
</evidence>
<proteinExistence type="predicted"/>
<dbReference type="eggNOG" id="COG1737">
    <property type="taxonomic scope" value="Bacteria"/>
</dbReference>
<organism evidence="6 7">
    <name type="scientific">Bifidobacterium scardovii</name>
    <dbReference type="NCBI Taxonomy" id="158787"/>
    <lineage>
        <taxon>Bacteria</taxon>
        <taxon>Bacillati</taxon>
        <taxon>Actinomycetota</taxon>
        <taxon>Actinomycetes</taxon>
        <taxon>Bifidobacteriales</taxon>
        <taxon>Bifidobacteriaceae</taxon>
        <taxon>Bifidobacterium</taxon>
    </lineage>
</organism>
<feature type="domain" description="SIS" evidence="5">
    <location>
        <begin position="129"/>
        <end position="269"/>
    </location>
</feature>
<dbReference type="InterPro" id="IPR036388">
    <property type="entry name" value="WH-like_DNA-bd_sf"/>
</dbReference>
<dbReference type="GO" id="GO:0003677">
    <property type="term" value="F:DNA binding"/>
    <property type="evidence" value="ECO:0007669"/>
    <property type="project" value="UniProtKB-KW"/>
</dbReference>
<accession>A0A087D7C6</accession>
<dbReference type="GO" id="GO:0004340">
    <property type="term" value="F:glucokinase activity"/>
    <property type="evidence" value="ECO:0007669"/>
    <property type="project" value="UniProtKB-EC"/>
</dbReference>
<keyword evidence="6" id="KW-0808">Transferase</keyword>
<dbReference type="InterPro" id="IPR009057">
    <property type="entry name" value="Homeodomain-like_sf"/>
</dbReference>
<dbReference type="GeneID" id="85165272"/>
<dbReference type="EC" id="2.7.1.2" evidence="6"/>
<dbReference type="AlphaFoldDB" id="A0A087D7C6"/>
<dbReference type="CDD" id="cd05013">
    <property type="entry name" value="SIS_RpiR"/>
    <property type="match status" value="1"/>
</dbReference>
<evidence type="ECO:0000313" key="7">
    <source>
        <dbReference type="Proteomes" id="UP000029033"/>
    </source>
</evidence>
<dbReference type="OrthoDB" id="370421at2"/>
<gene>
    <name evidence="6" type="ORF">BSCA_2120</name>
</gene>
<dbReference type="Pfam" id="PF01418">
    <property type="entry name" value="HTH_6"/>
    <property type="match status" value="1"/>
</dbReference>
<keyword evidence="3" id="KW-0804">Transcription</keyword>
<keyword evidence="2" id="KW-0238">DNA-binding</keyword>
<dbReference type="STRING" id="158787.BSCA_2120"/>
<dbReference type="EMBL" id="JGZO01000023">
    <property type="protein sequence ID" value="KFI91426.1"/>
    <property type="molecule type" value="Genomic_DNA"/>
</dbReference>
<dbReference type="PANTHER" id="PTHR30514:SF1">
    <property type="entry name" value="HTH-TYPE TRANSCRIPTIONAL REGULATOR HEXR-RELATED"/>
    <property type="match status" value="1"/>
</dbReference>
<protein>
    <submittedName>
        <fullName evidence="6">Transcriptional regulator</fullName>
        <ecNumber evidence="6">2.7.1.2</ecNumber>
    </submittedName>
</protein>
<evidence type="ECO:0000256" key="1">
    <source>
        <dbReference type="ARBA" id="ARBA00023015"/>
    </source>
</evidence>
<dbReference type="InterPro" id="IPR000281">
    <property type="entry name" value="HTH_RpiR"/>
</dbReference>
<keyword evidence="1" id="KW-0805">Transcription regulation</keyword>
<name>A0A087D7C6_9BIFI</name>
<dbReference type="SUPFAM" id="SSF46689">
    <property type="entry name" value="Homeodomain-like"/>
    <property type="match status" value="1"/>
</dbReference>
<dbReference type="RefSeq" id="WP_033518266.1">
    <property type="nucleotide sequence ID" value="NZ_CAJPMS010000006.1"/>
</dbReference>
<dbReference type="SUPFAM" id="SSF53697">
    <property type="entry name" value="SIS domain"/>
    <property type="match status" value="1"/>
</dbReference>
<dbReference type="InterPro" id="IPR046348">
    <property type="entry name" value="SIS_dom_sf"/>
</dbReference>
<evidence type="ECO:0000313" key="6">
    <source>
        <dbReference type="EMBL" id="KFI91426.1"/>
    </source>
</evidence>
<keyword evidence="7" id="KW-1185">Reference proteome</keyword>
<dbReference type="InterPro" id="IPR035472">
    <property type="entry name" value="RpiR-like_SIS"/>
</dbReference>
<evidence type="ECO:0000259" key="4">
    <source>
        <dbReference type="PROSITE" id="PS51071"/>
    </source>
</evidence>
<dbReference type="PANTHER" id="PTHR30514">
    <property type="entry name" value="GLUCOKINASE"/>
    <property type="match status" value="1"/>
</dbReference>
<evidence type="ECO:0000259" key="5">
    <source>
        <dbReference type="PROSITE" id="PS51464"/>
    </source>
</evidence>
<reference evidence="6 7" key="1">
    <citation type="submission" date="2014-03" db="EMBL/GenBank/DDBJ databases">
        <title>Genomics of Bifidobacteria.</title>
        <authorList>
            <person name="Ventura M."/>
            <person name="Milani C."/>
            <person name="Lugli G.A."/>
        </authorList>
    </citation>
    <scope>NUCLEOTIDE SEQUENCE [LARGE SCALE GENOMIC DNA]</scope>
    <source>
        <strain evidence="6 7">LMG 21589</strain>
    </source>
</reference>
<dbReference type="Pfam" id="PF01380">
    <property type="entry name" value="SIS"/>
    <property type="match status" value="1"/>
</dbReference>
<dbReference type="Proteomes" id="UP000029033">
    <property type="component" value="Unassembled WGS sequence"/>
</dbReference>
<comment type="caution">
    <text evidence="6">The sequence shown here is derived from an EMBL/GenBank/DDBJ whole genome shotgun (WGS) entry which is preliminary data.</text>
</comment>
<sequence>MQSSVGIRERIDHVYSSLRPAERAVAQFVRDHLDEAAEMTVGQLAQATQVSQPTVIRFSRKLGFSGYRELRYVLRHPEEERRVTFDPLEGFDLNPWDDVESVPSKAVASAKTLLDELAGSLDQAKLRKAVSLIAGARLIDIYGVENSLVPATDLFTKLSYLGLTCRLNTDAYLQQIGAGHLAPSDVAVAFSYSGSSADTVKALRLAKSQGARTVAVTNAAGSPLSAWADACLYAGRGERTIYGNAIFSRVAHTTIVDILYMSVILSDYGRFSTALDRSGRIIADREFHA</sequence>
<dbReference type="PROSITE" id="PS51071">
    <property type="entry name" value="HTH_RPIR"/>
    <property type="match status" value="1"/>
</dbReference>
<dbReference type="PROSITE" id="PS51464">
    <property type="entry name" value="SIS"/>
    <property type="match status" value="1"/>
</dbReference>
<dbReference type="InterPro" id="IPR001347">
    <property type="entry name" value="SIS_dom"/>
</dbReference>
<feature type="domain" description="HTH rpiR-type" evidence="4">
    <location>
        <begin position="5"/>
        <end position="81"/>
    </location>
</feature>